<feature type="compositionally biased region" description="Low complexity" evidence="7">
    <location>
        <begin position="20"/>
        <end position="35"/>
    </location>
</feature>
<evidence type="ECO:0000313" key="10">
    <source>
        <dbReference type="EMBL" id="KAK2723463.1"/>
    </source>
</evidence>
<evidence type="ECO:0000256" key="6">
    <source>
        <dbReference type="ARBA" id="ARBA00024338"/>
    </source>
</evidence>
<dbReference type="InterPro" id="IPR044770">
    <property type="entry name" value="MFS_spinster-like"/>
</dbReference>
<evidence type="ECO:0000256" key="8">
    <source>
        <dbReference type="SAM" id="Phobius"/>
    </source>
</evidence>
<keyword evidence="11" id="KW-1185">Reference proteome</keyword>
<feature type="transmembrane region" description="Helical" evidence="8">
    <location>
        <begin position="150"/>
        <end position="174"/>
    </location>
</feature>
<feature type="transmembrane region" description="Helical" evidence="8">
    <location>
        <begin position="58"/>
        <end position="78"/>
    </location>
</feature>
<feature type="transmembrane region" description="Helical" evidence="8">
    <location>
        <begin position="409"/>
        <end position="429"/>
    </location>
</feature>
<comment type="caution">
    <text evidence="10">The sequence shown here is derived from an EMBL/GenBank/DDBJ whole genome shotgun (WGS) entry which is preliminary data.</text>
</comment>
<name>A0AA88L9K5_ARTSF</name>
<feature type="transmembrane region" description="Helical" evidence="8">
    <location>
        <begin position="269"/>
        <end position="289"/>
    </location>
</feature>
<reference evidence="10" key="1">
    <citation type="submission" date="2023-07" db="EMBL/GenBank/DDBJ databases">
        <title>Chromosome-level genome assembly of Artemia franciscana.</title>
        <authorList>
            <person name="Jo E."/>
        </authorList>
    </citation>
    <scope>NUCLEOTIDE SEQUENCE</scope>
    <source>
        <tissue evidence="10">Whole body</tissue>
    </source>
</reference>
<dbReference type="Pfam" id="PF07690">
    <property type="entry name" value="MFS_1"/>
    <property type="match status" value="1"/>
</dbReference>
<sequence length="555" mass="60043">MDSKNLKSNMSDQALLNSNSQGISSVPSSRSISSEESGDHKPEIVPVYSERKFTRSQLMTVAILCFVNLINYMDRFTVAGILSDVQCFYGIDDSQGGLIQTVFIIAYMVFAPIFGYMGDRYSRRLIMAVGVAFWTVAALVSSFIPQEHFYWFLIMRCLIGIGEASYSTIAPTIISDLFVDDLRSKMLALFYFAIPVGSGLGYIVGTFPKTTLGVEWQWGLRITPVVGTVATLLIIFMLVDPPRGQAEGSKMEATSYAEDLKSLVKNPSYILSTAGSTAVAFVAGALAWWGPKFIALGKAVHLHDNTVDMGQVSFVFGLLAMIAGITGVPLGSFAGQRLRVRFPRADPLVCAFGLFMSTPLMLGVLLMAGVNTDATFVLAFFGQVFLNLNWAIVADILLYVVVPTRRATAAAFQILISHALGDAGSPYFIGQVSEALKPYFNTSSEILVDANGSLGNSSQLISTPMPPLSGNCSNSTLNLDDYVPLQWSLTMCIIVQMLGGLFFLATAVFLVRDKEKADRTVATANGSVLTTRSLTPEDSSTGCDNPALEKEPIVN</sequence>
<evidence type="ECO:0000256" key="2">
    <source>
        <dbReference type="ARBA" id="ARBA00022448"/>
    </source>
</evidence>
<dbReference type="InterPro" id="IPR020846">
    <property type="entry name" value="MFS_dom"/>
</dbReference>
<feature type="transmembrane region" description="Helical" evidence="8">
    <location>
        <begin position="186"/>
        <end position="204"/>
    </location>
</feature>
<comment type="similarity">
    <text evidence="6">Belongs to the major facilitator superfamily. Spinster (TC 2.A.1.49) family.</text>
</comment>
<evidence type="ECO:0000256" key="3">
    <source>
        <dbReference type="ARBA" id="ARBA00022692"/>
    </source>
</evidence>
<keyword evidence="5 8" id="KW-0472">Membrane</keyword>
<dbReference type="InterPro" id="IPR036259">
    <property type="entry name" value="MFS_trans_sf"/>
</dbReference>
<dbReference type="GO" id="GO:0022857">
    <property type="term" value="F:transmembrane transporter activity"/>
    <property type="evidence" value="ECO:0007669"/>
    <property type="project" value="InterPro"/>
</dbReference>
<feature type="transmembrane region" description="Helical" evidence="8">
    <location>
        <begin position="347"/>
        <end position="370"/>
    </location>
</feature>
<evidence type="ECO:0000256" key="7">
    <source>
        <dbReference type="SAM" id="MobiDB-lite"/>
    </source>
</evidence>
<feature type="compositionally biased region" description="Polar residues" evidence="7">
    <location>
        <begin position="532"/>
        <end position="543"/>
    </location>
</feature>
<keyword evidence="4 8" id="KW-1133">Transmembrane helix</keyword>
<feature type="transmembrane region" description="Helical" evidence="8">
    <location>
        <begin position="98"/>
        <end position="118"/>
    </location>
</feature>
<evidence type="ECO:0000256" key="1">
    <source>
        <dbReference type="ARBA" id="ARBA00004141"/>
    </source>
</evidence>
<dbReference type="PANTHER" id="PTHR23505">
    <property type="entry name" value="SPINSTER"/>
    <property type="match status" value="1"/>
</dbReference>
<keyword evidence="2" id="KW-0813">Transport</keyword>
<organism evidence="10 11">
    <name type="scientific">Artemia franciscana</name>
    <name type="common">Brine shrimp</name>
    <name type="synonym">Artemia sanfranciscana</name>
    <dbReference type="NCBI Taxonomy" id="6661"/>
    <lineage>
        <taxon>Eukaryota</taxon>
        <taxon>Metazoa</taxon>
        <taxon>Ecdysozoa</taxon>
        <taxon>Arthropoda</taxon>
        <taxon>Crustacea</taxon>
        <taxon>Branchiopoda</taxon>
        <taxon>Anostraca</taxon>
        <taxon>Artemiidae</taxon>
        <taxon>Artemia</taxon>
    </lineage>
</organism>
<dbReference type="AlphaFoldDB" id="A0AA88L9K5"/>
<dbReference type="SUPFAM" id="SSF103473">
    <property type="entry name" value="MFS general substrate transporter"/>
    <property type="match status" value="1"/>
</dbReference>
<dbReference type="PANTHER" id="PTHR23505:SF79">
    <property type="entry name" value="PROTEIN SPINSTER"/>
    <property type="match status" value="1"/>
</dbReference>
<evidence type="ECO:0000256" key="4">
    <source>
        <dbReference type="ARBA" id="ARBA00022989"/>
    </source>
</evidence>
<feature type="region of interest" description="Disordered" evidence="7">
    <location>
        <begin position="16"/>
        <end position="40"/>
    </location>
</feature>
<dbReference type="Gene3D" id="1.20.1250.20">
    <property type="entry name" value="MFS general substrate transporter like domains"/>
    <property type="match status" value="1"/>
</dbReference>
<dbReference type="EMBL" id="JAVRJZ010000004">
    <property type="protein sequence ID" value="KAK2723463.1"/>
    <property type="molecule type" value="Genomic_DNA"/>
</dbReference>
<dbReference type="Proteomes" id="UP001187531">
    <property type="component" value="Unassembled WGS sequence"/>
</dbReference>
<feature type="transmembrane region" description="Helical" evidence="8">
    <location>
        <begin position="487"/>
        <end position="511"/>
    </location>
</feature>
<accession>A0AA88L9K5</accession>
<proteinExistence type="inferred from homology"/>
<dbReference type="CDD" id="cd17328">
    <property type="entry name" value="MFS_spinster_like"/>
    <property type="match status" value="1"/>
</dbReference>
<feature type="transmembrane region" description="Helical" evidence="8">
    <location>
        <begin position="216"/>
        <end position="239"/>
    </location>
</feature>
<feature type="transmembrane region" description="Helical" evidence="8">
    <location>
        <begin position="376"/>
        <end position="402"/>
    </location>
</feature>
<comment type="subcellular location">
    <subcellularLocation>
        <location evidence="1">Membrane</location>
        <topology evidence="1">Multi-pass membrane protein</topology>
    </subcellularLocation>
</comment>
<evidence type="ECO:0000259" key="9">
    <source>
        <dbReference type="PROSITE" id="PS50850"/>
    </source>
</evidence>
<evidence type="ECO:0000256" key="5">
    <source>
        <dbReference type="ARBA" id="ARBA00023136"/>
    </source>
</evidence>
<feature type="transmembrane region" description="Helical" evidence="8">
    <location>
        <begin position="309"/>
        <end position="335"/>
    </location>
</feature>
<dbReference type="PROSITE" id="PS50850">
    <property type="entry name" value="MFS"/>
    <property type="match status" value="1"/>
</dbReference>
<feature type="transmembrane region" description="Helical" evidence="8">
    <location>
        <begin position="125"/>
        <end position="144"/>
    </location>
</feature>
<dbReference type="InterPro" id="IPR011701">
    <property type="entry name" value="MFS"/>
</dbReference>
<feature type="region of interest" description="Disordered" evidence="7">
    <location>
        <begin position="532"/>
        <end position="555"/>
    </location>
</feature>
<evidence type="ECO:0000313" key="11">
    <source>
        <dbReference type="Proteomes" id="UP001187531"/>
    </source>
</evidence>
<dbReference type="GO" id="GO:0016020">
    <property type="term" value="C:membrane"/>
    <property type="evidence" value="ECO:0007669"/>
    <property type="project" value="UniProtKB-SubCell"/>
</dbReference>
<protein>
    <recommendedName>
        <fullName evidence="9">Major facilitator superfamily (MFS) profile domain-containing protein</fullName>
    </recommendedName>
</protein>
<keyword evidence="3 8" id="KW-0812">Transmembrane</keyword>
<gene>
    <name evidence="10" type="ORF">QYM36_001956</name>
</gene>
<feature type="domain" description="Major facilitator superfamily (MFS) profile" evidence="9">
    <location>
        <begin position="60"/>
        <end position="517"/>
    </location>
</feature>